<dbReference type="PANTHER" id="PTHR19981:SF1">
    <property type="entry name" value="RHEA, ISOFORM B"/>
    <property type="match status" value="1"/>
</dbReference>
<dbReference type="Gene3D" id="3.10.20.90">
    <property type="entry name" value="Phosphatidylinositol 3-kinase Catalytic Subunit, Chain A, domain 1"/>
    <property type="match status" value="1"/>
</dbReference>
<proteinExistence type="predicted"/>
<dbReference type="GO" id="GO:0005925">
    <property type="term" value="C:focal adhesion"/>
    <property type="evidence" value="ECO:0007669"/>
    <property type="project" value="TreeGrafter"/>
</dbReference>
<protein>
    <recommendedName>
        <fullName evidence="1">Talin N-terminal F0 domain-containing protein</fullName>
    </recommendedName>
</protein>
<dbReference type="GO" id="GO:0005178">
    <property type="term" value="F:integrin binding"/>
    <property type="evidence" value="ECO:0007669"/>
    <property type="project" value="TreeGrafter"/>
</dbReference>
<dbReference type="AlphaFoldDB" id="A0AAE0Y7F8"/>
<dbReference type="Pfam" id="PF16511">
    <property type="entry name" value="FERM_f0"/>
    <property type="match status" value="1"/>
</dbReference>
<keyword evidence="3" id="KW-1185">Reference proteome</keyword>
<dbReference type="GO" id="GO:0005737">
    <property type="term" value="C:cytoplasm"/>
    <property type="evidence" value="ECO:0007669"/>
    <property type="project" value="TreeGrafter"/>
</dbReference>
<evidence type="ECO:0000259" key="1">
    <source>
        <dbReference type="Pfam" id="PF16511"/>
    </source>
</evidence>
<gene>
    <name evidence="2" type="ORF">RRG08_054151</name>
</gene>
<dbReference type="EMBL" id="JAWDGP010006781">
    <property type="protein sequence ID" value="KAK3735578.1"/>
    <property type="molecule type" value="Genomic_DNA"/>
</dbReference>
<comment type="caution">
    <text evidence="2">The sequence shown here is derived from an EMBL/GenBank/DDBJ whole genome shotgun (WGS) entry which is preliminary data.</text>
</comment>
<dbReference type="PANTHER" id="PTHR19981">
    <property type="entry name" value="TALIN"/>
    <property type="match status" value="1"/>
</dbReference>
<dbReference type="Gene3D" id="1.20.1410.10">
    <property type="entry name" value="I/LWEQ domain"/>
    <property type="match status" value="1"/>
</dbReference>
<feature type="domain" description="Talin N-terminal F0" evidence="1">
    <location>
        <begin position="4"/>
        <end position="43"/>
    </location>
</feature>
<name>A0AAE0Y7F8_9GAST</name>
<dbReference type="Proteomes" id="UP001283361">
    <property type="component" value="Unassembled WGS sequence"/>
</dbReference>
<dbReference type="InterPro" id="IPR032425">
    <property type="entry name" value="FERM_f0"/>
</dbReference>
<sequence length="236" mass="26025">MATLWLKISVIDQNAIKTMQFESSTIVYDACRMIRDRIPEANPSNLDGIWRHAMTPWPSSACHPCRLPRKQVQAAVDISKFLRHKLPKSDFKCDENLRSNRTLTFRFFCSHVSRGHSKSVSSGHRYGRGPHTSEERLSALAKDMAAPTVTAQLLMDCRVKVDAGSVAMQTARTAVKRATEARVTLAQSLFSLSPSSCQDNAASTAVKRATEARVTLARSLLSLPPSSCQYSGQASN</sequence>
<dbReference type="GO" id="GO:0005886">
    <property type="term" value="C:plasma membrane"/>
    <property type="evidence" value="ECO:0007669"/>
    <property type="project" value="TreeGrafter"/>
</dbReference>
<reference evidence="2" key="1">
    <citation type="journal article" date="2023" name="G3 (Bethesda)">
        <title>A reference genome for the long-term kleptoplast-retaining sea slug Elysia crispata morphotype clarki.</title>
        <authorList>
            <person name="Eastman K.E."/>
            <person name="Pendleton A.L."/>
            <person name="Shaikh M.A."/>
            <person name="Suttiyut T."/>
            <person name="Ogas R."/>
            <person name="Tomko P."/>
            <person name="Gavelis G."/>
            <person name="Widhalm J.R."/>
            <person name="Wisecaver J.H."/>
        </authorList>
    </citation>
    <scope>NUCLEOTIDE SEQUENCE</scope>
    <source>
        <strain evidence="2">ECLA1</strain>
    </source>
</reference>
<dbReference type="GO" id="GO:0098609">
    <property type="term" value="P:cell-cell adhesion"/>
    <property type="evidence" value="ECO:0007669"/>
    <property type="project" value="TreeGrafter"/>
</dbReference>
<accession>A0AAE0Y7F8</accession>
<dbReference type="GO" id="GO:0030036">
    <property type="term" value="P:actin cytoskeleton organization"/>
    <property type="evidence" value="ECO:0007669"/>
    <property type="project" value="TreeGrafter"/>
</dbReference>
<evidence type="ECO:0000313" key="2">
    <source>
        <dbReference type="EMBL" id="KAK3735578.1"/>
    </source>
</evidence>
<evidence type="ECO:0000313" key="3">
    <source>
        <dbReference type="Proteomes" id="UP001283361"/>
    </source>
</evidence>
<organism evidence="2 3">
    <name type="scientific">Elysia crispata</name>
    <name type="common">lettuce slug</name>
    <dbReference type="NCBI Taxonomy" id="231223"/>
    <lineage>
        <taxon>Eukaryota</taxon>
        <taxon>Metazoa</taxon>
        <taxon>Spiralia</taxon>
        <taxon>Lophotrochozoa</taxon>
        <taxon>Mollusca</taxon>
        <taxon>Gastropoda</taxon>
        <taxon>Heterobranchia</taxon>
        <taxon>Euthyneura</taxon>
        <taxon>Panpulmonata</taxon>
        <taxon>Sacoglossa</taxon>
        <taxon>Placobranchoidea</taxon>
        <taxon>Plakobranchidae</taxon>
        <taxon>Elysia</taxon>
    </lineage>
</organism>